<dbReference type="InterPro" id="IPR000719">
    <property type="entry name" value="Prot_kinase_dom"/>
</dbReference>
<sequence>MRQPASIPVRLNSLYSLSGQPITLSQELGRGGEGSIYAIIEQPQWVAKVYHPNKLTPQGLAKLRLSLQYPPQNPAIAAPVDLLLNGSGQVLGFMMPRVPQGYPLHELYIPRSRRQKLPFFTYTHLHRVARNLSVAVSALHHRGYVIGDVNESNMLVNPSALVFLIDTDSFQIRDRCSGMVYRCGVGKPEFTPPELQGKRFDRCDRTPTHDAFGVAVLIFQLLMEGTHPFDGVYLKPGDPPLIQDRIVAGYYAYSQRAVPLRPKPFAPPLRTLHPRLQDLFHQCFDLGHQQPQQRPSPDDWAMALTEAEQALVSCQHNPRHRYGGHLTRCPWCERTQKLGGRDPFPAPNTIVPPLPKRRSRPKPKPPQRVDQPIYQAPPRTFARPHKPFRRSSRPWQVMVGGTLSLLVSYGGYQHWQIEQQRQMTVQEIVQLQGSGKFDRCLQAIRQVPLSLRERVQPVGDRCHLGQAQTLVNAGQFHGALSQLRRIQDENTISSSISHLREQITSALLEEAEQSYDAGQLQTAIALLNSLPQETTSSEHRENLAQQWQQAWDKNQQNFDQAQAALVNNNPQQAIAQTQPLTTRHWQQQGQTLRDRAYSQLVHQAVDDDNLPQAEQWFEQIEDERQRNRLSYRLDDLRDRLEYEANRQRLNRARTALYQGDFQTAQEQFNQLSRGRNRLQTLGNDRPDILLQTLSNYRQLETWLSNGDWQRANTWTRHQLQRFASQHATCEDVRLLDQLWNQHSSGEQGLRQQLEYKREQGILGDQHPSPSQRRRLDQMYPQRLNIGQTGAQLDHRLQSCFNP</sequence>
<dbReference type="InterPro" id="IPR011009">
    <property type="entry name" value="Kinase-like_dom_sf"/>
</dbReference>
<protein>
    <recommendedName>
        <fullName evidence="2">Protein kinase domain-containing protein</fullName>
    </recommendedName>
</protein>
<dbReference type="Gene3D" id="1.10.510.10">
    <property type="entry name" value="Transferase(Phosphotransferase) domain 1"/>
    <property type="match status" value="1"/>
</dbReference>
<feature type="domain" description="Protein kinase" evidence="2">
    <location>
        <begin position="22"/>
        <end position="312"/>
    </location>
</feature>
<dbReference type="SUPFAM" id="SSF140869">
    <property type="entry name" value="GUN4-like"/>
    <property type="match status" value="1"/>
</dbReference>
<name>A0ABY5AJW0_9CYAN</name>
<evidence type="ECO:0000313" key="3">
    <source>
        <dbReference type="EMBL" id="USR89458.1"/>
    </source>
</evidence>
<feature type="compositionally biased region" description="Pro residues" evidence="1">
    <location>
        <begin position="344"/>
        <end position="354"/>
    </location>
</feature>
<dbReference type="InterPro" id="IPR037215">
    <property type="entry name" value="GUN4-like_sf"/>
</dbReference>
<gene>
    <name evidence="3" type="ORF">NEA10_11200</name>
</gene>
<organism evidence="3 4">
    <name type="scientific">Phormidium yuhuli AB48</name>
    <dbReference type="NCBI Taxonomy" id="2940671"/>
    <lineage>
        <taxon>Bacteria</taxon>
        <taxon>Bacillati</taxon>
        <taxon>Cyanobacteriota</taxon>
        <taxon>Cyanophyceae</taxon>
        <taxon>Oscillatoriophycideae</taxon>
        <taxon>Oscillatoriales</taxon>
        <taxon>Oscillatoriaceae</taxon>
        <taxon>Phormidium</taxon>
        <taxon>Phormidium yuhuli</taxon>
    </lineage>
</organism>
<dbReference type="SUPFAM" id="SSF56112">
    <property type="entry name" value="Protein kinase-like (PK-like)"/>
    <property type="match status" value="1"/>
</dbReference>
<feature type="region of interest" description="Disordered" evidence="1">
    <location>
        <begin position="340"/>
        <end position="372"/>
    </location>
</feature>
<evidence type="ECO:0000256" key="1">
    <source>
        <dbReference type="SAM" id="MobiDB-lite"/>
    </source>
</evidence>
<keyword evidence="4" id="KW-1185">Reference proteome</keyword>
<dbReference type="EMBL" id="CP098611">
    <property type="protein sequence ID" value="USR89458.1"/>
    <property type="molecule type" value="Genomic_DNA"/>
</dbReference>
<evidence type="ECO:0000259" key="2">
    <source>
        <dbReference type="PROSITE" id="PS50011"/>
    </source>
</evidence>
<evidence type="ECO:0000313" key="4">
    <source>
        <dbReference type="Proteomes" id="UP001056708"/>
    </source>
</evidence>
<feature type="compositionally biased region" description="Basic residues" evidence="1">
    <location>
        <begin position="355"/>
        <end position="365"/>
    </location>
</feature>
<accession>A0ABY5AJW0</accession>
<dbReference type="SMART" id="SM00220">
    <property type="entry name" value="S_TKc"/>
    <property type="match status" value="1"/>
</dbReference>
<reference evidence="3" key="1">
    <citation type="submission" date="2022-06" db="EMBL/GenBank/DDBJ databases">
        <title>Genome sequence of Phormidium yuhuli AB48 isolated from an industrial photobioreactor environment.</title>
        <authorList>
            <person name="Qiu Y."/>
            <person name="Noonan A.J.C."/>
            <person name="Dofher K."/>
            <person name="Koch M."/>
            <person name="Kieft B."/>
            <person name="Lin X."/>
            <person name="Ziels R.M."/>
            <person name="Hallam S.J."/>
        </authorList>
    </citation>
    <scope>NUCLEOTIDE SEQUENCE</scope>
    <source>
        <strain evidence="3">AB48</strain>
    </source>
</reference>
<dbReference type="RefSeq" id="WP_252659969.1">
    <property type="nucleotide sequence ID" value="NZ_CP098611.1"/>
</dbReference>
<dbReference type="PROSITE" id="PS50011">
    <property type="entry name" value="PROTEIN_KINASE_DOM"/>
    <property type="match status" value="1"/>
</dbReference>
<dbReference type="Proteomes" id="UP001056708">
    <property type="component" value="Chromosome"/>
</dbReference>
<proteinExistence type="predicted"/>